<feature type="active site" description="Nucleophile" evidence="6">
    <location>
        <position position="18"/>
    </location>
</feature>
<gene>
    <name evidence="6" type="primary">arsC</name>
    <name evidence="9" type="ORF">AUO94_08635</name>
</gene>
<name>A0ABM5X0X2_9BACL</name>
<dbReference type="NCBIfam" id="NF010053">
    <property type="entry name" value="PRK13530.1"/>
    <property type="match status" value="1"/>
</dbReference>
<dbReference type="EC" id="1.20.4.4" evidence="6 7"/>
<dbReference type="SUPFAM" id="SSF52788">
    <property type="entry name" value="Phosphotyrosine protein phosphatases I"/>
    <property type="match status" value="1"/>
</dbReference>
<comment type="similarity">
    <text evidence="6">Belongs to the low molecular weight phosphotyrosine protein phosphatase family. Thioredoxin-coupled ArsC subfamily.</text>
</comment>
<keyword evidence="3 6" id="KW-0560">Oxidoreductase</keyword>
<feature type="active site" description="Nucleophile" evidence="6">
    <location>
        <position position="90"/>
    </location>
</feature>
<dbReference type="InterPro" id="IPR014064">
    <property type="entry name" value="Arsenate_reductase_ArsC"/>
</dbReference>
<dbReference type="SMART" id="SM00226">
    <property type="entry name" value="LMWPc"/>
    <property type="match status" value="1"/>
</dbReference>
<dbReference type="HAMAP" id="MF_01624">
    <property type="entry name" value="Arsenate_reduct"/>
    <property type="match status" value="1"/>
</dbReference>
<evidence type="ECO:0000256" key="1">
    <source>
        <dbReference type="ARBA" id="ARBA00022490"/>
    </source>
</evidence>
<protein>
    <recommendedName>
        <fullName evidence="6 7">Arsenate reductase</fullName>
        <ecNumber evidence="6 7">1.20.4.4</ecNumber>
    </recommendedName>
</protein>
<dbReference type="EMBL" id="CP013661">
    <property type="protein sequence ID" value="ALS80290.1"/>
    <property type="molecule type" value="Genomic_DNA"/>
</dbReference>
<evidence type="ECO:0000259" key="8">
    <source>
        <dbReference type="SMART" id="SM00226"/>
    </source>
</evidence>
<proteinExistence type="inferred from homology"/>
<keyword evidence="1 6" id="KW-0963">Cytoplasm</keyword>
<dbReference type="Proteomes" id="UP000065533">
    <property type="component" value="Chromosome"/>
</dbReference>
<organism evidence="9 10">
    <name type="scientific">Planococcus kocurii</name>
    <dbReference type="NCBI Taxonomy" id="1374"/>
    <lineage>
        <taxon>Bacteria</taxon>
        <taxon>Bacillati</taxon>
        <taxon>Bacillota</taxon>
        <taxon>Bacilli</taxon>
        <taxon>Bacillales</taxon>
        <taxon>Caryophanaceae</taxon>
        <taxon>Planococcus</taxon>
    </lineage>
</organism>
<comment type="function">
    <text evidence="6">Catalyzes the reduction of arsenate [As(V)] to arsenite [As(III)].</text>
</comment>
<evidence type="ECO:0000256" key="7">
    <source>
        <dbReference type="NCBIfam" id="TIGR02691"/>
    </source>
</evidence>
<evidence type="ECO:0000256" key="3">
    <source>
        <dbReference type="ARBA" id="ARBA00023002"/>
    </source>
</evidence>
<dbReference type="PANTHER" id="PTHR43428:SF1">
    <property type="entry name" value="ARSENATE REDUCTASE"/>
    <property type="match status" value="1"/>
</dbReference>
<accession>A0ABM5X0X2</accession>
<dbReference type="NCBIfam" id="TIGR02691">
    <property type="entry name" value="arsC_pI258_fam"/>
    <property type="match status" value="1"/>
</dbReference>
<dbReference type="PANTHER" id="PTHR43428">
    <property type="entry name" value="ARSENATE REDUCTASE"/>
    <property type="match status" value="1"/>
</dbReference>
<feature type="domain" description="Phosphotyrosine protein phosphatase I" evidence="8">
    <location>
        <begin position="12"/>
        <end position="145"/>
    </location>
</feature>
<dbReference type="CDD" id="cd16345">
    <property type="entry name" value="LMWP_ArsC"/>
    <property type="match status" value="1"/>
</dbReference>
<dbReference type="InterPro" id="IPR023485">
    <property type="entry name" value="Ptyr_pPase"/>
</dbReference>
<sequence>MFCRKGELTVKKTIYFLCTGNSCRSQMAEGWAKQHLAAEWDVYSAGIEAHGLNPNAVKAMEEVAIDISTQTSDVIDEDLLHRADFIVTLCGDAADKCPVTPSHIRREHWGFEDPAKAQGTEEEKWAVFQTVRDAIGTRIESFAKTGI</sequence>
<dbReference type="InterPro" id="IPR036196">
    <property type="entry name" value="Ptyr_pPase_sf"/>
</dbReference>
<evidence type="ECO:0000313" key="10">
    <source>
        <dbReference type="Proteomes" id="UP000065533"/>
    </source>
</evidence>
<keyword evidence="2 6" id="KW-0059">Arsenical resistance</keyword>
<comment type="subcellular location">
    <subcellularLocation>
        <location evidence="6">Cytoplasm</location>
    </subcellularLocation>
</comment>
<feature type="active site" description="Nucleophile" evidence="6">
    <location>
        <position position="97"/>
    </location>
</feature>
<dbReference type="Gene3D" id="3.40.50.2300">
    <property type="match status" value="1"/>
</dbReference>
<feature type="disulfide bond" description="Redox-active; alternate" evidence="6">
    <location>
        <begin position="90"/>
        <end position="97"/>
    </location>
</feature>
<evidence type="ECO:0000256" key="6">
    <source>
        <dbReference type="HAMAP-Rule" id="MF_01624"/>
    </source>
</evidence>
<feature type="disulfide bond" description="Redox-active; alternate" evidence="6">
    <location>
        <begin position="18"/>
        <end position="90"/>
    </location>
</feature>
<keyword evidence="4 6" id="KW-1015">Disulfide bond</keyword>
<keyword evidence="10" id="KW-1185">Reference proteome</keyword>
<evidence type="ECO:0000256" key="4">
    <source>
        <dbReference type="ARBA" id="ARBA00023157"/>
    </source>
</evidence>
<evidence type="ECO:0000256" key="2">
    <source>
        <dbReference type="ARBA" id="ARBA00022849"/>
    </source>
</evidence>
<evidence type="ECO:0000313" key="9">
    <source>
        <dbReference type="EMBL" id="ALS80290.1"/>
    </source>
</evidence>
<comment type="catalytic activity">
    <reaction evidence="6">
        <text>arsenate + [thioredoxin]-dithiol + H(+) = arsenite + [thioredoxin]-disulfide + H2O</text>
        <dbReference type="Rhea" id="RHEA:43848"/>
        <dbReference type="Rhea" id="RHEA-COMP:10698"/>
        <dbReference type="Rhea" id="RHEA-COMP:10700"/>
        <dbReference type="ChEBI" id="CHEBI:15377"/>
        <dbReference type="ChEBI" id="CHEBI:15378"/>
        <dbReference type="ChEBI" id="CHEBI:29242"/>
        <dbReference type="ChEBI" id="CHEBI:29950"/>
        <dbReference type="ChEBI" id="CHEBI:48597"/>
        <dbReference type="ChEBI" id="CHEBI:50058"/>
        <dbReference type="EC" id="1.20.4.4"/>
    </reaction>
</comment>
<dbReference type="Pfam" id="PF01451">
    <property type="entry name" value="LMWPc"/>
    <property type="match status" value="1"/>
</dbReference>
<evidence type="ECO:0000256" key="5">
    <source>
        <dbReference type="ARBA" id="ARBA00023284"/>
    </source>
</evidence>
<keyword evidence="5 6" id="KW-0676">Redox-active center</keyword>
<reference evidence="9" key="1">
    <citation type="submission" date="2016-01" db="EMBL/GenBank/DDBJ databases">
        <title>Complete genome of Planococcus kocurri type strain.</title>
        <authorList>
            <person name="See-Too W.S."/>
        </authorList>
    </citation>
    <scope>NUCLEOTIDE SEQUENCE [LARGE SCALE GENOMIC DNA]</scope>
    <source>
        <strain evidence="9">ATCC 43650</strain>
    </source>
</reference>